<accession>A0ACB8H2K0</accession>
<organism evidence="1 2">
    <name type="scientific">Psilocybe cubensis</name>
    <name type="common">Psychedelic mushroom</name>
    <name type="synonym">Stropharia cubensis</name>
    <dbReference type="NCBI Taxonomy" id="181762"/>
    <lineage>
        <taxon>Eukaryota</taxon>
        <taxon>Fungi</taxon>
        <taxon>Dikarya</taxon>
        <taxon>Basidiomycota</taxon>
        <taxon>Agaricomycotina</taxon>
        <taxon>Agaricomycetes</taxon>
        <taxon>Agaricomycetidae</taxon>
        <taxon>Agaricales</taxon>
        <taxon>Agaricineae</taxon>
        <taxon>Strophariaceae</taxon>
        <taxon>Psilocybe</taxon>
    </lineage>
</organism>
<evidence type="ECO:0000313" key="2">
    <source>
        <dbReference type="Proteomes" id="UP000664032"/>
    </source>
</evidence>
<evidence type="ECO:0000313" key="1">
    <source>
        <dbReference type="EMBL" id="KAH9481430.1"/>
    </source>
</evidence>
<reference evidence="1" key="1">
    <citation type="submission" date="2021-10" db="EMBL/GenBank/DDBJ databases">
        <title>Psilocybe cubensis genome.</title>
        <authorList>
            <person name="Mckernan K.J."/>
            <person name="Crawford S."/>
            <person name="Trippe A."/>
            <person name="Kane L.T."/>
            <person name="Mclaughlin S."/>
        </authorList>
    </citation>
    <scope>NUCLEOTIDE SEQUENCE</scope>
    <source>
        <strain evidence="1">MGC-MH-2018</strain>
    </source>
</reference>
<protein>
    <submittedName>
        <fullName evidence="1">Pre-mRNA-splicing factor CWC26</fullName>
    </submittedName>
</protein>
<gene>
    <name evidence="1" type="ORF">JR316_0005956</name>
</gene>
<sequence length="895" mass="98310">MAMTRSMQGGEGSSEEDSLLGTTTPRMRRSRWRTKLHLPRFSWDAHPFWLELIPVVLIMSMSRGVTMSPRIQVYKAIACRALSKDSPGATSPLASFLDGCGDAEVQARAAKIQAAVVTTMSVLSAISTGFWSRLGDTHGRKLILSTFLLGALIMEGVFVLVMRPNSFFGRHAETLILVGPVVEGFVGGLSTFNGVVHAYISDCTRHGSRSKIFSTVQGMVFVGLAIGPWLGGLFFPPKGYNDGFFFGSIGLITFTLLYVIFICPESRQSTAQAPASQAQSDVSFKSSPILVVGRLFRDFISALLLPISMFTPRRVPGSSRYNYNMTLVGLTLFLYIVSTGVYSAKYLYAQHVYSWTTAELGYYMSTLWISRAINLLLFLPIVLSYFKPKSTSISPSTPNAHDIAAELNFDRYLASISLAVDGLADSLVAITRDGSQSVFVALSCLSSFTSGGNPALHSLGAVCLHACGRGSEVGALFGALGVLAAIAHIVSPYIYALTYASSVANFPEAIFVLAACILYTVVFFLSRISSDEEDIALVHTPVIGEDYRTRPSSEHYSYHPIGEGEPDESSPRSHPLPLSISRMSNLKAYLAEKYMSGPKAEAILSKTAPLKKKKRKVKDAGADTQTGTSMIRDEDGGWGEMVKEEDPDELADAVIEKDRGFKKRKVASAAAESSWITIQEGLNDAQIKEESPPPDEKPMVVDTPFVGGLVNAQQLKKMLPQNNVTTTDKMTEEEIARAQETIYRDASGKKIDTKAAKAEAARLKRLKEEKEAQKMEWGKGLVQREEAEKRKKELEKNRNAPFARRADDKELNEELKAKELWNDPAAAFLTKSKAKGPRKPEYTGPPPPPNRFGIKPGYRWDGVDRGNGFEKKLFESRNAKKRKGAESYQWSVDDM</sequence>
<dbReference type="EMBL" id="JAFIQS020000005">
    <property type="protein sequence ID" value="KAH9481430.1"/>
    <property type="molecule type" value="Genomic_DNA"/>
</dbReference>
<dbReference type="Proteomes" id="UP000664032">
    <property type="component" value="Unassembled WGS sequence"/>
</dbReference>
<comment type="caution">
    <text evidence="1">The sequence shown here is derived from an EMBL/GenBank/DDBJ whole genome shotgun (WGS) entry which is preliminary data.</text>
</comment>
<keyword evidence="2" id="KW-1185">Reference proteome</keyword>
<proteinExistence type="predicted"/>
<name>A0ACB8H2K0_PSICU</name>